<dbReference type="PANTHER" id="PTHR43798">
    <property type="entry name" value="MONOACYLGLYCEROL LIPASE"/>
    <property type="match status" value="1"/>
</dbReference>
<dbReference type="PROSITE" id="PS51257">
    <property type="entry name" value="PROKAR_LIPOPROTEIN"/>
    <property type="match status" value="1"/>
</dbReference>
<dbReference type="Pfam" id="PF00561">
    <property type="entry name" value="Abhydrolase_1"/>
    <property type="match status" value="1"/>
</dbReference>
<dbReference type="InterPro" id="IPR050266">
    <property type="entry name" value="AB_hydrolase_sf"/>
</dbReference>
<dbReference type="GO" id="GO:0016787">
    <property type="term" value="F:hydrolase activity"/>
    <property type="evidence" value="ECO:0007669"/>
    <property type="project" value="UniProtKB-KW"/>
</dbReference>
<evidence type="ECO:0000313" key="3">
    <source>
        <dbReference type="EMBL" id="MBW8682896.1"/>
    </source>
</evidence>
<evidence type="ECO:0000256" key="1">
    <source>
        <dbReference type="SAM" id="SignalP"/>
    </source>
</evidence>
<reference evidence="3 4" key="1">
    <citation type="submission" date="2021-08" db="EMBL/GenBank/DDBJ databases">
        <title>The genome sequence of Chitinophaga sp. B61.</title>
        <authorList>
            <person name="Zhang X."/>
        </authorList>
    </citation>
    <scope>NUCLEOTIDE SEQUENCE [LARGE SCALE GENOMIC DNA]</scope>
    <source>
        <strain evidence="3 4">B61</strain>
    </source>
</reference>
<evidence type="ECO:0000313" key="4">
    <source>
        <dbReference type="Proteomes" id="UP000812961"/>
    </source>
</evidence>
<feature type="domain" description="AB hydrolase-1" evidence="2">
    <location>
        <begin position="69"/>
        <end position="299"/>
    </location>
</feature>
<dbReference type="SUPFAM" id="SSF53474">
    <property type="entry name" value="alpha/beta-Hydrolases"/>
    <property type="match status" value="1"/>
</dbReference>
<gene>
    <name evidence="3" type="ORF">K1Y79_01000</name>
</gene>
<organism evidence="3 4">
    <name type="scientific">Chitinophaga rhizophila</name>
    <dbReference type="NCBI Taxonomy" id="2866212"/>
    <lineage>
        <taxon>Bacteria</taxon>
        <taxon>Pseudomonadati</taxon>
        <taxon>Bacteroidota</taxon>
        <taxon>Chitinophagia</taxon>
        <taxon>Chitinophagales</taxon>
        <taxon>Chitinophagaceae</taxon>
        <taxon>Chitinophaga</taxon>
    </lineage>
</organism>
<protein>
    <submittedName>
        <fullName evidence="3">Alpha/beta hydrolase</fullName>
    </submittedName>
</protein>
<dbReference type="EMBL" id="JAICCF010000001">
    <property type="protein sequence ID" value="MBW8682896.1"/>
    <property type="molecule type" value="Genomic_DNA"/>
</dbReference>
<feature type="signal peptide" evidence="1">
    <location>
        <begin position="1"/>
        <end position="24"/>
    </location>
</feature>
<name>A0ABS7G5Z5_9BACT</name>
<dbReference type="InterPro" id="IPR029058">
    <property type="entry name" value="AB_hydrolase_fold"/>
</dbReference>
<dbReference type="PRINTS" id="PR00111">
    <property type="entry name" value="ABHYDROLASE"/>
</dbReference>
<keyword evidence="3" id="KW-0378">Hydrolase</keyword>
<comment type="caution">
    <text evidence="3">The sequence shown here is derived from an EMBL/GenBank/DDBJ whole genome shotgun (WGS) entry which is preliminary data.</text>
</comment>
<proteinExistence type="predicted"/>
<dbReference type="Gene3D" id="3.40.50.1820">
    <property type="entry name" value="alpha/beta hydrolase"/>
    <property type="match status" value="1"/>
</dbReference>
<evidence type="ECO:0000259" key="2">
    <source>
        <dbReference type="Pfam" id="PF00561"/>
    </source>
</evidence>
<accession>A0ABS7G5Z5</accession>
<dbReference type="PANTHER" id="PTHR43798:SF5">
    <property type="entry name" value="MONOACYLGLYCEROL LIPASE ABHD6"/>
    <property type="match status" value="1"/>
</dbReference>
<dbReference type="RefSeq" id="WP_220248131.1">
    <property type="nucleotide sequence ID" value="NZ_JAICCF010000001.1"/>
</dbReference>
<dbReference type="InterPro" id="IPR000073">
    <property type="entry name" value="AB_hydrolase_1"/>
</dbReference>
<sequence>MTSKIRMASMTMLALLTMLTLGFAACSKKEDPGKDPAIVDDHQHATTQFVVAGDTKYAYRVLGSQPGIPVVMLSPLGSAMDDWDPAVTDGFSRKYKVILFDNQGVGASTGKTPATIADMAKGAITFIKALGYERVNLVGFSMGSFIAQQIALTAPELINKMVLTGVGPKGSEGLSRLPDIIAGGQGLDPEAQFLYFGFTASDESRSAGKAAFQRILLRQQDRDLPLSNESSVAQLTAVLAWAQPSPDALKELAAVKVPVLLIQGKEDKPVPVINAINMSEYLPNARLMVYTDAGHAALFQLADKFVKDGIDFLSE</sequence>
<dbReference type="Proteomes" id="UP000812961">
    <property type="component" value="Unassembled WGS sequence"/>
</dbReference>
<keyword evidence="4" id="KW-1185">Reference proteome</keyword>
<keyword evidence="1" id="KW-0732">Signal</keyword>
<feature type="chain" id="PRO_5045837637" evidence="1">
    <location>
        <begin position="25"/>
        <end position="315"/>
    </location>
</feature>